<dbReference type="Proteomes" id="UP001054945">
    <property type="component" value="Unassembled WGS sequence"/>
</dbReference>
<sequence>MSASEPNYVEISLHYLSTWLNAINAISKPSGTEDVDPKLFYGFDSLSCKKALFCVLSLKSSAAAAAALPKKRSHLAKRNYRVSFGGKPFSLVTAWEVWMEVPKERNAI</sequence>
<reference evidence="1 2" key="1">
    <citation type="submission" date="2021-06" db="EMBL/GenBank/DDBJ databases">
        <title>Caerostris extrusa draft genome.</title>
        <authorList>
            <person name="Kono N."/>
            <person name="Arakawa K."/>
        </authorList>
    </citation>
    <scope>NUCLEOTIDE SEQUENCE [LARGE SCALE GENOMIC DNA]</scope>
</reference>
<organism evidence="1 2">
    <name type="scientific">Caerostris extrusa</name>
    <name type="common">Bark spider</name>
    <name type="synonym">Caerostris bankana</name>
    <dbReference type="NCBI Taxonomy" id="172846"/>
    <lineage>
        <taxon>Eukaryota</taxon>
        <taxon>Metazoa</taxon>
        <taxon>Ecdysozoa</taxon>
        <taxon>Arthropoda</taxon>
        <taxon>Chelicerata</taxon>
        <taxon>Arachnida</taxon>
        <taxon>Araneae</taxon>
        <taxon>Araneomorphae</taxon>
        <taxon>Entelegynae</taxon>
        <taxon>Araneoidea</taxon>
        <taxon>Araneidae</taxon>
        <taxon>Caerostris</taxon>
    </lineage>
</organism>
<dbReference type="AlphaFoldDB" id="A0AAV4M330"/>
<evidence type="ECO:0000313" key="2">
    <source>
        <dbReference type="Proteomes" id="UP001054945"/>
    </source>
</evidence>
<protein>
    <submittedName>
        <fullName evidence="1">Uncharacterized protein</fullName>
    </submittedName>
</protein>
<dbReference type="EMBL" id="BPLR01019339">
    <property type="protein sequence ID" value="GIX66793.1"/>
    <property type="molecule type" value="Genomic_DNA"/>
</dbReference>
<name>A0AAV4M330_CAEEX</name>
<evidence type="ECO:0000313" key="1">
    <source>
        <dbReference type="EMBL" id="GIX66793.1"/>
    </source>
</evidence>
<keyword evidence="2" id="KW-1185">Reference proteome</keyword>
<gene>
    <name evidence="1" type="ORF">CEXT_335871</name>
</gene>
<proteinExistence type="predicted"/>
<accession>A0AAV4M330</accession>
<comment type="caution">
    <text evidence="1">The sequence shown here is derived from an EMBL/GenBank/DDBJ whole genome shotgun (WGS) entry which is preliminary data.</text>
</comment>